<sequence length="144" mass="16611">MATTTGNLLNQKERESCEYITKLNIGLFSRRAKALLLLDDGHTQVKSAELSKLTIGQLRYLLVLFKEKRMDLFPGHTLPATSTEEPSSQTSQPENTTVKKKKKKKKDGKKNKKKKKEKEEKKKKKKGKKKNKKKKKEKKGKKKK</sequence>
<name>A0A8D5FLS5_9BACT</name>
<organism evidence="2 3">
    <name type="scientific">Desulfomarina profundi</name>
    <dbReference type="NCBI Taxonomy" id="2772557"/>
    <lineage>
        <taxon>Bacteria</taxon>
        <taxon>Pseudomonadati</taxon>
        <taxon>Thermodesulfobacteriota</taxon>
        <taxon>Desulfobulbia</taxon>
        <taxon>Desulfobulbales</taxon>
        <taxon>Desulfobulbaceae</taxon>
        <taxon>Desulfomarina</taxon>
    </lineage>
</organism>
<feature type="compositionally biased region" description="Basic residues" evidence="1">
    <location>
        <begin position="98"/>
        <end position="144"/>
    </location>
</feature>
<dbReference type="KEGG" id="dbk:DGMP_36040"/>
<dbReference type="EMBL" id="AP024086">
    <property type="protein sequence ID" value="BCL62911.1"/>
    <property type="molecule type" value="Genomic_DNA"/>
</dbReference>
<reference evidence="2" key="1">
    <citation type="submission" date="2020-09" db="EMBL/GenBank/DDBJ databases">
        <title>Desulfogranum mesoprofundum gen. nov., sp. nov., a novel mesophilic, sulfate-reducing chemolithoautotroph isolated from a deep-sea hydrothermal vent chimney in the Suiyo Seamount.</title>
        <authorList>
            <person name="Hashimoto Y."/>
            <person name="Nakagawa S."/>
        </authorList>
    </citation>
    <scope>NUCLEOTIDE SEQUENCE</scope>
    <source>
        <strain evidence="2">KT2</strain>
    </source>
</reference>
<protein>
    <submittedName>
        <fullName evidence="2">Uncharacterized protein</fullName>
    </submittedName>
</protein>
<dbReference type="Proteomes" id="UP000826725">
    <property type="component" value="Chromosome"/>
</dbReference>
<feature type="region of interest" description="Disordered" evidence="1">
    <location>
        <begin position="74"/>
        <end position="144"/>
    </location>
</feature>
<gene>
    <name evidence="2" type="ORF">DGMP_36040</name>
</gene>
<dbReference type="AlphaFoldDB" id="A0A8D5FLS5"/>
<evidence type="ECO:0000256" key="1">
    <source>
        <dbReference type="SAM" id="MobiDB-lite"/>
    </source>
</evidence>
<accession>A0A8D5FLS5</accession>
<proteinExistence type="predicted"/>
<feature type="compositionally biased region" description="Low complexity" evidence="1">
    <location>
        <begin position="81"/>
        <end position="94"/>
    </location>
</feature>
<evidence type="ECO:0000313" key="3">
    <source>
        <dbReference type="Proteomes" id="UP000826725"/>
    </source>
</evidence>
<evidence type="ECO:0000313" key="2">
    <source>
        <dbReference type="EMBL" id="BCL62911.1"/>
    </source>
</evidence>
<keyword evidence="3" id="KW-1185">Reference proteome</keyword>
<dbReference type="RefSeq" id="WP_228855216.1">
    <property type="nucleotide sequence ID" value="NZ_AP024086.1"/>
</dbReference>